<evidence type="ECO:0000313" key="2">
    <source>
        <dbReference type="Proteomes" id="UP000299102"/>
    </source>
</evidence>
<gene>
    <name evidence="1" type="ORF">EVAR_22209_1</name>
</gene>
<dbReference type="Proteomes" id="UP000299102">
    <property type="component" value="Unassembled WGS sequence"/>
</dbReference>
<keyword evidence="2" id="KW-1185">Reference proteome</keyword>
<name>A0A4C1UAF0_EUMVA</name>
<protein>
    <submittedName>
        <fullName evidence="1">Uncharacterized protein</fullName>
    </submittedName>
</protein>
<evidence type="ECO:0000313" key="1">
    <source>
        <dbReference type="EMBL" id="GBP23351.1"/>
    </source>
</evidence>
<proteinExistence type="predicted"/>
<organism evidence="1 2">
    <name type="scientific">Eumeta variegata</name>
    <name type="common">Bagworm moth</name>
    <name type="synonym">Eumeta japonica</name>
    <dbReference type="NCBI Taxonomy" id="151549"/>
    <lineage>
        <taxon>Eukaryota</taxon>
        <taxon>Metazoa</taxon>
        <taxon>Ecdysozoa</taxon>
        <taxon>Arthropoda</taxon>
        <taxon>Hexapoda</taxon>
        <taxon>Insecta</taxon>
        <taxon>Pterygota</taxon>
        <taxon>Neoptera</taxon>
        <taxon>Endopterygota</taxon>
        <taxon>Lepidoptera</taxon>
        <taxon>Glossata</taxon>
        <taxon>Ditrysia</taxon>
        <taxon>Tineoidea</taxon>
        <taxon>Psychidae</taxon>
        <taxon>Oiketicinae</taxon>
        <taxon>Eumeta</taxon>
    </lineage>
</organism>
<comment type="caution">
    <text evidence="1">The sequence shown here is derived from an EMBL/GenBank/DDBJ whole genome shotgun (WGS) entry which is preliminary data.</text>
</comment>
<sequence length="149" mass="15911">MNASAPASAAAPQMNTNEGVQVTAATVVEKVELLSPVAYEQVSWTSPRSGFSSSSDSEYVREKSSIDIRCHFKSDPGDTHLATDLLVDKRFDFPIGSNVKQGKGSLNVHCFSPCNGIRGSTALITGPTSTQERHTELVCTLSLHMGPTL</sequence>
<accession>A0A4C1UAF0</accession>
<reference evidence="1 2" key="1">
    <citation type="journal article" date="2019" name="Commun. Biol.">
        <title>The bagworm genome reveals a unique fibroin gene that provides high tensile strength.</title>
        <authorList>
            <person name="Kono N."/>
            <person name="Nakamura H."/>
            <person name="Ohtoshi R."/>
            <person name="Tomita M."/>
            <person name="Numata K."/>
            <person name="Arakawa K."/>
        </authorList>
    </citation>
    <scope>NUCLEOTIDE SEQUENCE [LARGE SCALE GENOMIC DNA]</scope>
</reference>
<dbReference type="EMBL" id="BGZK01000150">
    <property type="protein sequence ID" value="GBP23351.1"/>
    <property type="molecule type" value="Genomic_DNA"/>
</dbReference>
<dbReference type="AlphaFoldDB" id="A0A4C1UAF0"/>